<reference evidence="2 3" key="1">
    <citation type="submission" date="2023-07" db="EMBL/GenBank/DDBJ databases">
        <title>Sorghum-associated microbial communities from plants grown in Nebraska, USA.</title>
        <authorList>
            <person name="Schachtman D."/>
        </authorList>
    </citation>
    <scope>NUCLEOTIDE SEQUENCE [LARGE SCALE GENOMIC DNA]</scope>
    <source>
        <strain evidence="2 3">BE332</strain>
    </source>
</reference>
<keyword evidence="1" id="KW-0812">Transmembrane</keyword>
<accession>A0ABU0EFI9</accession>
<evidence type="ECO:0008006" key="4">
    <source>
        <dbReference type="Google" id="ProtNLM"/>
    </source>
</evidence>
<protein>
    <recommendedName>
        <fullName evidence="4">SMODS and SLOG-associating 2TM effector domain-containing protein</fullName>
    </recommendedName>
</protein>
<keyword evidence="1" id="KW-1133">Transmembrane helix</keyword>
<gene>
    <name evidence="2" type="ORF">J2X26_002132</name>
</gene>
<comment type="caution">
    <text evidence="2">The sequence shown here is derived from an EMBL/GenBank/DDBJ whole genome shotgun (WGS) entry which is preliminary data.</text>
</comment>
<evidence type="ECO:0000313" key="2">
    <source>
        <dbReference type="EMBL" id="MDQ0373821.1"/>
    </source>
</evidence>
<dbReference type="EMBL" id="JAUSVB010000002">
    <property type="protein sequence ID" value="MDQ0373821.1"/>
    <property type="molecule type" value="Genomic_DNA"/>
</dbReference>
<evidence type="ECO:0000313" key="3">
    <source>
        <dbReference type="Proteomes" id="UP001239626"/>
    </source>
</evidence>
<sequence length="194" mass="20506">MDYSSAYAAYLDQGRWLLDQQQRRGATFQTAAITLIGFDGVLLALLVGAEVSGGATTPNAAWWAARVGAVLIACSALAGLGAILPLPTLTIGAKGTVEAWAAFLAGGGYNREAQHFAHMLLALDAKEEPRTGRLTAATSRWHERRQRKGPPVQVLYAAQRLATLRGRFVTSAAVLLALGLVALVVVVFAVPPSR</sequence>
<feature type="transmembrane region" description="Helical" evidence="1">
    <location>
        <begin position="30"/>
        <end position="49"/>
    </location>
</feature>
<dbReference type="RefSeq" id="WP_307492084.1">
    <property type="nucleotide sequence ID" value="NZ_JAUSVB010000002.1"/>
</dbReference>
<dbReference type="Proteomes" id="UP001239626">
    <property type="component" value="Unassembled WGS sequence"/>
</dbReference>
<feature type="transmembrane region" description="Helical" evidence="1">
    <location>
        <begin position="61"/>
        <end position="84"/>
    </location>
</feature>
<keyword evidence="1" id="KW-0472">Membrane</keyword>
<feature type="transmembrane region" description="Helical" evidence="1">
    <location>
        <begin position="168"/>
        <end position="190"/>
    </location>
</feature>
<keyword evidence="3" id="KW-1185">Reference proteome</keyword>
<name>A0ABU0EFI9_9CELL</name>
<evidence type="ECO:0000256" key="1">
    <source>
        <dbReference type="SAM" id="Phobius"/>
    </source>
</evidence>
<proteinExistence type="predicted"/>
<organism evidence="2 3">
    <name type="scientific">Cellulomonas humilata</name>
    <dbReference type="NCBI Taxonomy" id="144055"/>
    <lineage>
        <taxon>Bacteria</taxon>
        <taxon>Bacillati</taxon>
        <taxon>Actinomycetota</taxon>
        <taxon>Actinomycetes</taxon>
        <taxon>Micrococcales</taxon>
        <taxon>Cellulomonadaceae</taxon>
        <taxon>Cellulomonas</taxon>
    </lineage>
</organism>